<reference evidence="3" key="1">
    <citation type="submission" date="2020-05" db="EMBL/GenBank/DDBJ databases">
        <title>Phylogenomic resolution of chytrid fungi.</title>
        <authorList>
            <person name="Stajich J.E."/>
            <person name="Amses K."/>
            <person name="Simmons R."/>
            <person name="Seto K."/>
            <person name="Myers J."/>
            <person name="Bonds A."/>
            <person name="Quandt C.A."/>
            <person name="Barry K."/>
            <person name="Liu P."/>
            <person name="Grigoriev I."/>
            <person name="Longcore J.E."/>
            <person name="James T.Y."/>
        </authorList>
    </citation>
    <scope>NUCLEOTIDE SEQUENCE</scope>
    <source>
        <strain evidence="3">JEL0379</strain>
    </source>
</reference>
<feature type="domain" description="DUF4246" evidence="2">
    <location>
        <begin position="209"/>
        <end position="369"/>
    </location>
</feature>
<feature type="region of interest" description="Disordered" evidence="1">
    <location>
        <begin position="637"/>
        <end position="661"/>
    </location>
</feature>
<gene>
    <name evidence="3" type="ORF">HDU87_001224</name>
</gene>
<feature type="domain" description="DUF4246" evidence="2">
    <location>
        <begin position="374"/>
        <end position="564"/>
    </location>
</feature>
<dbReference type="InterPro" id="IPR049192">
    <property type="entry name" value="DUF4246_C"/>
</dbReference>
<feature type="compositionally biased region" description="Pro residues" evidence="1">
    <location>
        <begin position="292"/>
        <end position="304"/>
    </location>
</feature>
<feature type="region of interest" description="Disordered" evidence="1">
    <location>
        <begin position="73"/>
        <end position="109"/>
    </location>
</feature>
<evidence type="ECO:0000313" key="3">
    <source>
        <dbReference type="EMBL" id="KAJ3168109.1"/>
    </source>
</evidence>
<feature type="compositionally biased region" description="Acidic residues" evidence="1">
    <location>
        <begin position="276"/>
        <end position="288"/>
    </location>
</feature>
<sequence length="661" mass="72935">MADYYGEATRELAMSDNLKAAVRGVASWPTHLFDPAGFRHCTRVARAAEEAAPIYIVNNAMAELQREAYLAFRNGGPETGRPGPAPDSHEAEEEEPEPVVRTPLIDEPDRNFELPGRTCAGCMGTLLQVGDEHNVLLRCASCESANSDPTFLGPALQYELCVKCFERREAIHPPSHIFRQIPMPVTRIVATVASYFECSRHSRPHDAVSMSVLAADDAVPNDLRRDLAQSLNAIAAKGKNEFHPWTNGKVLDVIHPSFFPFVKGVSHVVDHPLYGENEDDDEDDEYDGETNRPPPSVRRPSLPHAPPRISPLLAKYHWLPSDVQVSPEGAVRFLSPIPQLDGPQHAALHAQVAALMTGCIPLWERTLAQPLAGRRLQVVVKAVNYLLAPGQTHEGHWQLEGLPGDRILASAIYCYESAPEIRDFGLAFRARRDRVRPLRFGCANTTHIRDLVLSAATTHQVPLFTDLDAALESELVLAAIEEHHHCTDRSFEIGACPTRQGRLLVFPNGNVQHRIAGLKNMDRRQSDAAAIPATISQHKTLSLYLVDPAVRVRSTRTVPPQQWERIRPGVARCVAKAAQRALGHGRGLPGEMIEKIVGWCKWGMTMQEARAHRICLTRERRVYVDAINAEWEAQGGAGGSVLDGLGDELDEEDDEAGGDHP</sequence>
<evidence type="ECO:0000256" key="1">
    <source>
        <dbReference type="SAM" id="MobiDB-lite"/>
    </source>
</evidence>
<proteinExistence type="predicted"/>
<accession>A0AAD5TDN8</accession>
<organism evidence="3 4">
    <name type="scientific">Geranomyces variabilis</name>
    <dbReference type="NCBI Taxonomy" id="109894"/>
    <lineage>
        <taxon>Eukaryota</taxon>
        <taxon>Fungi</taxon>
        <taxon>Fungi incertae sedis</taxon>
        <taxon>Chytridiomycota</taxon>
        <taxon>Chytridiomycota incertae sedis</taxon>
        <taxon>Chytridiomycetes</taxon>
        <taxon>Spizellomycetales</taxon>
        <taxon>Powellomycetaceae</taxon>
        <taxon>Geranomyces</taxon>
    </lineage>
</organism>
<dbReference type="PANTHER" id="PTHR33119">
    <property type="entry name" value="IFI3P"/>
    <property type="match status" value="1"/>
</dbReference>
<protein>
    <recommendedName>
        <fullName evidence="2">DUF4246 domain-containing protein</fullName>
    </recommendedName>
</protein>
<dbReference type="InterPro" id="IPR025340">
    <property type="entry name" value="DUF4246"/>
</dbReference>
<dbReference type="PANTHER" id="PTHR33119:SF1">
    <property type="entry name" value="FE2OG DIOXYGENASE DOMAIN-CONTAINING PROTEIN"/>
    <property type="match status" value="1"/>
</dbReference>
<comment type="caution">
    <text evidence="3">The sequence shown here is derived from an EMBL/GenBank/DDBJ whole genome shotgun (WGS) entry which is preliminary data.</text>
</comment>
<feature type="compositionally biased region" description="Acidic residues" evidence="1">
    <location>
        <begin position="645"/>
        <end position="661"/>
    </location>
</feature>
<dbReference type="SUPFAM" id="SSF57850">
    <property type="entry name" value="RING/U-box"/>
    <property type="match status" value="1"/>
</dbReference>
<dbReference type="AlphaFoldDB" id="A0AAD5TDN8"/>
<dbReference type="Pfam" id="PF14033">
    <property type="entry name" value="DUF4246"/>
    <property type="match status" value="2"/>
</dbReference>
<name>A0AAD5TDN8_9FUNG</name>
<dbReference type="Proteomes" id="UP001212152">
    <property type="component" value="Unassembled WGS sequence"/>
</dbReference>
<feature type="region of interest" description="Disordered" evidence="1">
    <location>
        <begin position="272"/>
        <end position="304"/>
    </location>
</feature>
<evidence type="ECO:0000259" key="2">
    <source>
        <dbReference type="Pfam" id="PF14033"/>
    </source>
</evidence>
<evidence type="ECO:0000313" key="4">
    <source>
        <dbReference type="Proteomes" id="UP001212152"/>
    </source>
</evidence>
<keyword evidence="4" id="KW-1185">Reference proteome</keyword>
<dbReference type="EMBL" id="JADGJQ010000125">
    <property type="protein sequence ID" value="KAJ3168109.1"/>
    <property type="molecule type" value="Genomic_DNA"/>
</dbReference>